<accession>A0A3M7QFV1</accession>
<proteinExistence type="predicted"/>
<organism evidence="2 3">
    <name type="scientific">Brachionus plicatilis</name>
    <name type="common">Marine rotifer</name>
    <name type="synonym">Brachionus muelleri</name>
    <dbReference type="NCBI Taxonomy" id="10195"/>
    <lineage>
        <taxon>Eukaryota</taxon>
        <taxon>Metazoa</taxon>
        <taxon>Spiralia</taxon>
        <taxon>Gnathifera</taxon>
        <taxon>Rotifera</taxon>
        <taxon>Eurotatoria</taxon>
        <taxon>Monogononta</taxon>
        <taxon>Pseudotrocha</taxon>
        <taxon>Ploima</taxon>
        <taxon>Brachionidae</taxon>
        <taxon>Brachionus</taxon>
    </lineage>
</organism>
<dbReference type="EMBL" id="REGN01006305">
    <property type="protein sequence ID" value="RNA10102.1"/>
    <property type="molecule type" value="Genomic_DNA"/>
</dbReference>
<keyword evidence="1" id="KW-0472">Membrane</keyword>
<keyword evidence="1" id="KW-0812">Transmembrane</keyword>
<keyword evidence="3" id="KW-1185">Reference proteome</keyword>
<comment type="caution">
    <text evidence="2">The sequence shown here is derived from an EMBL/GenBank/DDBJ whole genome shotgun (WGS) entry which is preliminary data.</text>
</comment>
<evidence type="ECO:0000313" key="3">
    <source>
        <dbReference type="Proteomes" id="UP000276133"/>
    </source>
</evidence>
<reference evidence="2 3" key="1">
    <citation type="journal article" date="2018" name="Sci. Rep.">
        <title>Genomic signatures of local adaptation to the degree of environmental predictability in rotifers.</title>
        <authorList>
            <person name="Franch-Gras L."/>
            <person name="Hahn C."/>
            <person name="Garcia-Roger E.M."/>
            <person name="Carmona M.J."/>
            <person name="Serra M."/>
            <person name="Gomez A."/>
        </authorList>
    </citation>
    <scope>NUCLEOTIDE SEQUENCE [LARGE SCALE GENOMIC DNA]</scope>
    <source>
        <strain evidence="2">HYR1</strain>
    </source>
</reference>
<feature type="transmembrane region" description="Helical" evidence="1">
    <location>
        <begin position="21"/>
        <end position="38"/>
    </location>
</feature>
<name>A0A3M7QFV1_BRAPC</name>
<protein>
    <submittedName>
        <fullName evidence="2">Uncharacterized protein</fullName>
    </submittedName>
</protein>
<evidence type="ECO:0000313" key="2">
    <source>
        <dbReference type="EMBL" id="RNA10102.1"/>
    </source>
</evidence>
<gene>
    <name evidence="2" type="ORF">BpHYR1_042154</name>
</gene>
<feature type="transmembrane region" description="Helical" evidence="1">
    <location>
        <begin position="50"/>
        <end position="67"/>
    </location>
</feature>
<sequence length="149" mass="16813">MSNYLTIVKILANLSRQMTEVSCGFYINEISLLIWIAVQHGHALDAKQSSQILPFILNAVLIFPLRITRLVGMQRGVQQLSPAPKNETRPKTLTCRIPSKLNLKGTRISSDKLICSVLGLQKKQVEAVKIFDLYFIISDFSIAFKMMMT</sequence>
<dbReference type="AlphaFoldDB" id="A0A3M7QFV1"/>
<evidence type="ECO:0000256" key="1">
    <source>
        <dbReference type="SAM" id="Phobius"/>
    </source>
</evidence>
<dbReference type="Proteomes" id="UP000276133">
    <property type="component" value="Unassembled WGS sequence"/>
</dbReference>
<keyword evidence="1" id="KW-1133">Transmembrane helix</keyword>